<name>A0ACB5R5H8_9BURK</name>
<evidence type="ECO:0000313" key="2">
    <source>
        <dbReference type="Proteomes" id="UP001055013"/>
    </source>
</evidence>
<gene>
    <name evidence="1" type="ORF">CBA19CS22_38975</name>
</gene>
<accession>A0ACB5R5H8</accession>
<sequence length="195" mass="21483">MCSGTLEVAEAAGNLRLAIGGDLPAPVELDLMVTVGTTDRPESLLLMCDARPHNTSKSEYDFTREETSRRYALANGMRFTIIDPSVLPVSFVANLDSLSYSVNAVRRIEDPARFAVLSDQLARQLEVDTITSAVGAIASRFAVDEQMVWLAFDHLAWTQGIDIDICRPISRIDAVVPGGFERQRRIQEFLVGALR</sequence>
<keyword evidence="2" id="KW-1185">Reference proteome</keyword>
<reference evidence="1" key="1">
    <citation type="submission" date="2021-09" db="EMBL/GenBank/DDBJ databases">
        <title>Isolation and characterization of 3-chlorobenzoate degrading bacteria from soils in Shizuoka.</title>
        <authorList>
            <person name="Ifat A."/>
            <person name="Ogawa N."/>
            <person name="Kimbara K."/>
            <person name="Moriuchi R."/>
            <person name="Dohra H."/>
            <person name="Shintani M."/>
        </authorList>
    </citation>
    <scope>NUCLEOTIDE SEQUENCE</scope>
    <source>
        <strain evidence="1">19CS2-2</strain>
    </source>
</reference>
<organism evidence="1 2">
    <name type="scientific">Caballeronia novacaledonica</name>
    <dbReference type="NCBI Taxonomy" id="1544861"/>
    <lineage>
        <taxon>Bacteria</taxon>
        <taxon>Pseudomonadati</taxon>
        <taxon>Pseudomonadota</taxon>
        <taxon>Betaproteobacteria</taxon>
        <taxon>Burkholderiales</taxon>
        <taxon>Burkholderiaceae</taxon>
        <taxon>Caballeronia</taxon>
    </lineage>
</organism>
<protein>
    <submittedName>
        <fullName evidence="1">Uncharacterized protein</fullName>
    </submittedName>
</protein>
<comment type="caution">
    <text evidence="1">The sequence shown here is derived from an EMBL/GenBank/DDBJ whole genome shotgun (WGS) entry which is preliminary data.</text>
</comment>
<dbReference type="Proteomes" id="UP001055013">
    <property type="component" value="Unassembled WGS sequence"/>
</dbReference>
<evidence type="ECO:0000313" key="1">
    <source>
        <dbReference type="EMBL" id="GJH22659.1"/>
    </source>
</evidence>
<dbReference type="EMBL" id="BPUR01000046">
    <property type="protein sequence ID" value="GJH22659.1"/>
    <property type="molecule type" value="Genomic_DNA"/>
</dbReference>
<proteinExistence type="predicted"/>